<dbReference type="InterPro" id="IPR006016">
    <property type="entry name" value="UspA"/>
</dbReference>
<sequence length="292" mass="30340">MRHPDIVVGSDGSEQSRTAVRWAAAEARLHGVPLKVLTAYTWNGPAEAFDGVAELPDVIAQQFDQMAAAAAAEARTCEPGIEVSGAAVIGDPISILLDAARSAAMLVVGNRGRGGFASLLLGSVSQQVVTHATCPVVVVRGGRRETPSGPITVGVDGSASAQRALALGFDQAQRRGCGLLAVRSYSVPTPPYEMGMPPLPYDPDAASRDAARDLEATLAPWRDKYPAVRVKTLIGPGSPAKNLIDVSREATLLIVGSRGHGALVGSLLGSVGQQLLHHADCPVMVVHPEQVT</sequence>
<dbReference type="AlphaFoldDB" id="A0A328NSS5"/>
<name>A0A328NSS5_9ACTN</name>
<dbReference type="PRINTS" id="PR01438">
    <property type="entry name" value="UNVRSLSTRESS"/>
</dbReference>
<dbReference type="InterPro" id="IPR006015">
    <property type="entry name" value="Universal_stress_UspA"/>
</dbReference>
<dbReference type="Pfam" id="PF00582">
    <property type="entry name" value="Usp"/>
    <property type="match status" value="2"/>
</dbReference>
<evidence type="ECO:0000313" key="3">
    <source>
        <dbReference type="EMBL" id="RAO37415.1"/>
    </source>
</evidence>
<dbReference type="InterPro" id="IPR014729">
    <property type="entry name" value="Rossmann-like_a/b/a_fold"/>
</dbReference>
<reference evidence="3 4" key="1">
    <citation type="submission" date="2018-03" db="EMBL/GenBank/DDBJ databases">
        <title>Defining the species Micromonospora saelicesensis and Micromonospora noduli under the framework of genomics.</title>
        <authorList>
            <person name="Riesco R."/>
            <person name="Trujillo M.E."/>
        </authorList>
    </citation>
    <scope>NUCLEOTIDE SEQUENCE [LARGE SCALE GENOMIC DNA]</scope>
    <source>
        <strain evidence="3 4">PSN13</strain>
    </source>
</reference>
<comment type="caution">
    <text evidence="3">The sequence shown here is derived from an EMBL/GenBank/DDBJ whole genome shotgun (WGS) entry which is preliminary data.</text>
</comment>
<evidence type="ECO:0000259" key="2">
    <source>
        <dbReference type="Pfam" id="PF00582"/>
    </source>
</evidence>
<comment type="similarity">
    <text evidence="1">Belongs to the universal stress protein A family.</text>
</comment>
<protein>
    <submittedName>
        <fullName evidence="3">Universal stress protein</fullName>
    </submittedName>
</protein>
<evidence type="ECO:0000256" key="1">
    <source>
        <dbReference type="ARBA" id="ARBA00008791"/>
    </source>
</evidence>
<dbReference type="RefSeq" id="WP_112674674.1">
    <property type="nucleotide sequence ID" value="NZ_PYAG01000005.1"/>
</dbReference>
<feature type="domain" description="UspA" evidence="2">
    <location>
        <begin position="150"/>
        <end position="287"/>
    </location>
</feature>
<proteinExistence type="inferred from homology"/>
<accession>A0A328NSS5</accession>
<dbReference type="SUPFAM" id="SSF52402">
    <property type="entry name" value="Adenine nucleotide alpha hydrolases-like"/>
    <property type="match status" value="2"/>
</dbReference>
<evidence type="ECO:0000313" key="4">
    <source>
        <dbReference type="Proteomes" id="UP000249419"/>
    </source>
</evidence>
<feature type="domain" description="UspA" evidence="2">
    <location>
        <begin position="6"/>
        <end position="140"/>
    </location>
</feature>
<dbReference type="Gene3D" id="3.40.50.620">
    <property type="entry name" value="HUPs"/>
    <property type="match status" value="2"/>
</dbReference>
<dbReference type="PANTHER" id="PTHR31964">
    <property type="entry name" value="ADENINE NUCLEOTIDE ALPHA HYDROLASES-LIKE SUPERFAMILY PROTEIN"/>
    <property type="match status" value="1"/>
</dbReference>
<organism evidence="3 4">
    <name type="scientific">Micromonospora saelicesensis</name>
    <dbReference type="NCBI Taxonomy" id="285676"/>
    <lineage>
        <taxon>Bacteria</taxon>
        <taxon>Bacillati</taxon>
        <taxon>Actinomycetota</taxon>
        <taxon>Actinomycetes</taxon>
        <taxon>Micromonosporales</taxon>
        <taxon>Micromonosporaceae</taxon>
        <taxon>Micromonospora</taxon>
    </lineage>
</organism>
<gene>
    <name evidence="3" type="ORF">PSN13_01397</name>
</gene>
<dbReference type="EMBL" id="PYAG01000005">
    <property type="protein sequence ID" value="RAO37415.1"/>
    <property type="molecule type" value="Genomic_DNA"/>
</dbReference>
<dbReference type="Proteomes" id="UP000249419">
    <property type="component" value="Unassembled WGS sequence"/>
</dbReference>
<dbReference type="PANTHER" id="PTHR31964:SF113">
    <property type="entry name" value="USPA DOMAIN-CONTAINING PROTEIN"/>
    <property type="match status" value="1"/>
</dbReference>